<name>A0A382PD81_9ZZZZ</name>
<dbReference type="AlphaFoldDB" id="A0A382PD81"/>
<reference evidence="1" key="1">
    <citation type="submission" date="2018-05" db="EMBL/GenBank/DDBJ databases">
        <authorList>
            <person name="Lanie J.A."/>
            <person name="Ng W.-L."/>
            <person name="Kazmierczak K.M."/>
            <person name="Andrzejewski T.M."/>
            <person name="Davidsen T.M."/>
            <person name="Wayne K.J."/>
            <person name="Tettelin H."/>
            <person name="Glass J.I."/>
            <person name="Rusch D."/>
            <person name="Podicherti R."/>
            <person name="Tsui H.-C.T."/>
            <person name="Winkler M.E."/>
        </authorList>
    </citation>
    <scope>NUCLEOTIDE SEQUENCE</scope>
</reference>
<evidence type="ECO:0000313" key="1">
    <source>
        <dbReference type="EMBL" id="SVC69892.1"/>
    </source>
</evidence>
<sequence>MLFHQDGRIHVEMLEPRLQQMKTIYENLLNL</sequence>
<protein>
    <submittedName>
        <fullName evidence="1">Uncharacterized protein</fullName>
    </submittedName>
</protein>
<organism evidence="1">
    <name type="scientific">marine metagenome</name>
    <dbReference type="NCBI Taxonomy" id="408172"/>
    <lineage>
        <taxon>unclassified sequences</taxon>
        <taxon>metagenomes</taxon>
        <taxon>ecological metagenomes</taxon>
    </lineage>
</organism>
<dbReference type="EMBL" id="UINC01105731">
    <property type="protein sequence ID" value="SVC69892.1"/>
    <property type="molecule type" value="Genomic_DNA"/>
</dbReference>
<proteinExistence type="predicted"/>
<gene>
    <name evidence="1" type="ORF">METZ01_LOCUS322746</name>
</gene>
<accession>A0A382PD81</accession>